<proteinExistence type="predicted"/>
<dbReference type="Pfam" id="PF20233">
    <property type="entry name" value="DUF6590"/>
    <property type="match status" value="1"/>
</dbReference>
<evidence type="ECO:0000313" key="3">
    <source>
        <dbReference type="EMBL" id="KEY65943.1"/>
    </source>
</evidence>
<protein>
    <recommendedName>
        <fullName evidence="2">DUF6590 domain-containing protein</fullName>
    </recommendedName>
</protein>
<accession>A0A084AKW4</accession>
<dbReference type="PANTHER" id="PTHR35391">
    <property type="entry name" value="C2H2-TYPE DOMAIN-CONTAINING PROTEIN-RELATED"/>
    <property type="match status" value="1"/>
</dbReference>
<sequence length="361" mass="40935">MKKSGHRDKKWSEWIYDETYNQCYRYRQGRNGEYEYVWQAPPATPTAEETRNTPKTTPSVEEELTQGLSKLDIGHDDAAPESADDSAEYEDEALQAAKLDSKGYHHHPKGPDGSGPSSDSAYYYAQTPDPLAIHEGGSSSDSAHVYAEAQGSHGKDPGGRTTPKPGDYGSVLTIQNMLRDTDLLDPRYRVEHTDKFQPGEIFKVHWAQPRGADIKDSTTDERTFVDSYGDHFHFGFRRFVVVANDLGHSQCVPILTYNGQACRKKGVKPKKHGIIYQQGQKPRLLPGEPALGFAPVKMQMTQEDEKLTKESRVNYSKLNTVEHNVKVFFIGRIATDADWEIFSEAVNYCWEQMTHFKRRRK</sequence>
<dbReference type="PANTHER" id="PTHR35391:SF5">
    <property type="entry name" value="DUF6590 DOMAIN-CONTAINING PROTEIN"/>
    <property type="match status" value="1"/>
</dbReference>
<feature type="domain" description="DUF6590" evidence="2">
    <location>
        <begin position="194"/>
        <end position="336"/>
    </location>
</feature>
<feature type="region of interest" description="Disordered" evidence="1">
    <location>
        <begin position="147"/>
        <end position="168"/>
    </location>
</feature>
<feature type="compositionally biased region" description="Low complexity" evidence="1">
    <location>
        <begin position="114"/>
        <end position="124"/>
    </location>
</feature>
<organism evidence="3 4">
    <name type="scientific">Stachybotrys chartarum (strain CBS 109288 / IBT 7711)</name>
    <name type="common">Toxic black mold</name>
    <name type="synonym">Stilbospora chartarum</name>
    <dbReference type="NCBI Taxonomy" id="1280523"/>
    <lineage>
        <taxon>Eukaryota</taxon>
        <taxon>Fungi</taxon>
        <taxon>Dikarya</taxon>
        <taxon>Ascomycota</taxon>
        <taxon>Pezizomycotina</taxon>
        <taxon>Sordariomycetes</taxon>
        <taxon>Hypocreomycetidae</taxon>
        <taxon>Hypocreales</taxon>
        <taxon>Stachybotryaceae</taxon>
        <taxon>Stachybotrys</taxon>
    </lineage>
</organism>
<dbReference type="OrthoDB" id="3559580at2759"/>
<reference evidence="3 4" key="1">
    <citation type="journal article" date="2014" name="BMC Genomics">
        <title>Comparative genome sequencing reveals chemotype-specific gene clusters in the toxigenic black mold Stachybotrys.</title>
        <authorList>
            <person name="Semeiks J."/>
            <person name="Borek D."/>
            <person name="Otwinowski Z."/>
            <person name="Grishin N.V."/>
        </authorList>
    </citation>
    <scope>NUCLEOTIDE SEQUENCE [LARGE SCALE GENOMIC DNA]</scope>
    <source>
        <strain evidence="4">CBS 109288 / IBT 7711</strain>
    </source>
</reference>
<evidence type="ECO:0000256" key="1">
    <source>
        <dbReference type="SAM" id="MobiDB-lite"/>
    </source>
</evidence>
<name>A0A084AKW4_STACB</name>
<gene>
    <name evidence="3" type="ORF">S7711_07747</name>
</gene>
<evidence type="ECO:0000313" key="4">
    <source>
        <dbReference type="Proteomes" id="UP000028045"/>
    </source>
</evidence>
<feature type="compositionally biased region" description="Acidic residues" evidence="1">
    <location>
        <begin position="82"/>
        <end position="93"/>
    </location>
</feature>
<dbReference type="InterPro" id="IPR046497">
    <property type="entry name" value="DUF6590"/>
</dbReference>
<dbReference type="Proteomes" id="UP000028045">
    <property type="component" value="Unassembled WGS sequence"/>
</dbReference>
<dbReference type="HOGENOM" id="CLU_038733_1_0_1"/>
<feature type="region of interest" description="Disordered" evidence="1">
    <location>
        <begin position="41"/>
        <end position="124"/>
    </location>
</feature>
<dbReference type="AlphaFoldDB" id="A0A084AKW4"/>
<keyword evidence="4" id="KW-1185">Reference proteome</keyword>
<dbReference type="EMBL" id="KL648678">
    <property type="protein sequence ID" value="KEY65943.1"/>
    <property type="molecule type" value="Genomic_DNA"/>
</dbReference>
<evidence type="ECO:0000259" key="2">
    <source>
        <dbReference type="Pfam" id="PF20233"/>
    </source>
</evidence>